<accession>A0A8B7NXW2</accession>
<feature type="transmembrane region" description="Helical" evidence="1">
    <location>
        <begin position="86"/>
        <end position="109"/>
    </location>
</feature>
<organism evidence="3 4">
    <name type="scientific">Hyalella azteca</name>
    <name type="common">Amphipod</name>
    <dbReference type="NCBI Taxonomy" id="294128"/>
    <lineage>
        <taxon>Eukaryota</taxon>
        <taxon>Metazoa</taxon>
        <taxon>Ecdysozoa</taxon>
        <taxon>Arthropoda</taxon>
        <taxon>Crustacea</taxon>
        <taxon>Multicrustacea</taxon>
        <taxon>Malacostraca</taxon>
        <taxon>Eumalacostraca</taxon>
        <taxon>Peracarida</taxon>
        <taxon>Amphipoda</taxon>
        <taxon>Senticaudata</taxon>
        <taxon>Talitrida</taxon>
        <taxon>Talitroidea</taxon>
        <taxon>Hyalellidae</taxon>
        <taxon>Hyalella</taxon>
    </lineage>
</organism>
<name>A0A8B7NXW2_HYAAZ</name>
<sequence length="173" mass="18588">MNWYRLLSCKLLTSFSLFLIHFLAVGLTDEQACNVSWQEQCGSNEVCVAKAAGGDAGSCNCLPNFWRDDHQHCQPVPPASYNHSGVAYAAAVLITLLVIVGAVVTLVLLNQRYNILVPFSALCPTCGALSTLVTSSVSRCSARLSSLNLFGVRSGRSRMMDDLSGPEDDDSIA</sequence>
<evidence type="ECO:0000256" key="1">
    <source>
        <dbReference type="SAM" id="Phobius"/>
    </source>
</evidence>
<dbReference type="OrthoDB" id="10434420at2759"/>
<dbReference type="AlphaFoldDB" id="A0A8B7NXW2"/>
<keyword evidence="1" id="KW-1133">Transmembrane helix</keyword>
<dbReference type="RefSeq" id="XP_018018582.1">
    <property type="nucleotide sequence ID" value="XM_018163093.2"/>
</dbReference>
<proteinExistence type="predicted"/>
<dbReference type="GeneID" id="108675108"/>
<keyword evidence="3" id="KW-1185">Reference proteome</keyword>
<evidence type="ECO:0000313" key="4">
    <source>
        <dbReference type="RefSeq" id="XP_018018582.1"/>
    </source>
</evidence>
<feature type="signal peptide" evidence="2">
    <location>
        <begin position="1"/>
        <end position="28"/>
    </location>
</feature>
<protein>
    <submittedName>
        <fullName evidence="4">Uncharacterized protein LOC108675108</fullName>
    </submittedName>
</protein>
<keyword evidence="1" id="KW-0812">Transmembrane</keyword>
<keyword evidence="2" id="KW-0732">Signal</keyword>
<evidence type="ECO:0000313" key="3">
    <source>
        <dbReference type="Proteomes" id="UP000694843"/>
    </source>
</evidence>
<dbReference type="KEGG" id="hazt:108675108"/>
<dbReference type="Proteomes" id="UP000694843">
    <property type="component" value="Unplaced"/>
</dbReference>
<gene>
    <name evidence="4" type="primary">LOC108675108</name>
</gene>
<reference evidence="4" key="1">
    <citation type="submission" date="2025-08" db="UniProtKB">
        <authorList>
            <consortium name="RefSeq"/>
        </authorList>
    </citation>
    <scope>IDENTIFICATION</scope>
    <source>
        <tissue evidence="4">Whole organism</tissue>
    </source>
</reference>
<evidence type="ECO:0000256" key="2">
    <source>
        <dbReference type="SAM" id="SignalP"/>
    </source>
</evidence>
<feature type="chain" id="PRO_5034924660" evidence="2">
    <location>
        <begin position="29"/>
        <end position="173"/>
    </location>
</feature>
<keyword evidence="1" id="KW-0472">Membrane</keyword>